<sequence>MIPYMKKRGDWLKERREELKLLDKKRFSMRAVAERVGISSPGLSHLENSDAMPALDLAFNLARELDRPIEWVLTGSGDHVSRGIPIIGSTATGPNTDWIERNGSGVSFREYVDINIDGRLLYGLTVSNNAIVTRYSDGDVVVVDPNAEPVTGEDVVVVTKNDNDFSIKILASMRDGKIFLDSSDRSGRVIRDLDEIIFIHPVIFVAKFHTVKAVM</sequence>
<dbReference type="SMART" id="SM00530">
    <property type="entry name" value="HTH_XRE"/>
    <property type="match status" value="1"/>
</dbReference>
<dbReference type="PROSITE" id="PS50943">
    <property type="entry name" value="HTH_CROC1"/>
    <property type="match status" value="1"/>
</dbReference>
<dbReference type="InterPro" id="IPR015927">
    <property type="entry name" value="Peptidase_S24_S26A/B/C"/>
</dbReference>
<name>A0ABR5ZJP4_9GAMM</name>
<dbReference type="SUPFAM" id="SSF47413">
    <property type="entry name" value="lambda repressor-like DNA-binding domains"/>
    <property type="match status" value="1"/>
</dbReference>
<dbReference type="InterPro" id="IPR039418">
    <property type="entry name" value="LexA-like"/>
</dbReference>
<dbReference type="InterPro" id="IPR036286">
    <property type="entry name" value="LexA/Signal_pep-like_sf"/>
</dbReference>
<proteinExistence type="predicted"/>
<protein>
    <submittedName>
        <fullName evidence="2">Helix-turn-helix transcriptional regulator</fullName>
    </submittedName>
</protein>
<evidence type="ECO:0000313" key="2">
    <source>
        <dbReference type="EMBL" id="MBA5234789.1"/>
    </source>
</evidence>
<dbReference type="Gene3D" id="2.10.109.10">
    <property type="entry name" value="Umud Fragment, subunit A"/>
    <property type="match status" value="1"/>
</dbReference>
<accession>A0ABR5ZJP4</accession>
<dbReference type="Pfam" id="PF00717">
    <property type="entry name" value="Peptidase_S24"/>
    <property type="match status" value="1"/>
</dbReference>
<dbReference type="CDD" id="cd06529">
    <property type="entry name" value="S24_LexA-like"/>
    <property type="match status" value="1"/>
</dbReference>
<dbReference type="EMBL" id="JACERK010000017">
    <property type="protein sequence ID" value="MBA5234789.1"/>
    <property type="molecule type" value="Genomic_DNA"/>
</dbReference>
<organism evidence="2 3">
    <name type="scientific">Pectobacterium aroidearum</name>
    <dbReference type="NCBI Taxonomy" id="1201031"/>
    <lineage>
        <taxon>Bacteria</taxon>
        <taxon>Pseudomonadati</taxon>
        <taxon>Pseudomonadota</taxon>
        <taxon>Gammaproteobacteria</taxon>
        <taxon>Enterobacterales</taxon>
        <taxon>Pectobacteriaceae</taxon>
        <taxon>Pectobacterium</taxon>
    </lineage>
</organism>
<reference evidence="2 3" key="1">
    <citation type="submission" date="2020-07" db="EMBL/GenBank/DDBJ databases">
        <title>Characterization of Pectobacterium aroidearum strains causing soft rot on Amorphophallus konjac.</title>
        <authorList>
            <person name="Xie H."/>
        </authorList>
    </citation>
    <scope>NUCLEOTIDE SEQUENCE [LARGE SCALE GENOMIC DNA]</scope>
    <source>
        <strain evidence="2 3">MY10</strain>
    </source>
</reference>
<comment type="caution">
    <text evidence="2">The sequence shown here is derived from an EMBL/GenBank/DDBJ whole genome shotgun (WGS) entry which is preliminary data.</text>
</comment>
<dbReference type="Proteomes" id="UP000530038">
    <property type="component" value="Unassembled WGS sequence"/>
</dbReference>
<feature type="domain" description="HTH cro/C1-type" evidence="1">
    <location>
        <begin position="12"/>
        <end position="72"/>
    </location>
</feature>
<dbReference type="InterPro" id="IPR010982">
    <property type="entry name" value="Lambda_DNA-bd_dom_sf"/>
</dbReference>
<keyword evidence="3" id="KW-1185">Reference proteome</keyword>
<dbReference type="Gene3D" id="1.10.260.40">
    <property type="entry name" value="lambda repressor-like DNA-binding domains"/>
    <property type="match status" value="1"/>
</dbReference>
<evidence type="ECO:0000259" key="1">
    <source>
        <dbReference type="PROSITE" id="PS50943"/>
    </source>
</evidence>
<gene>
    <name evidence="2" type="ORF">H2Y56_22160</name>
</gene>
<dbReference type="SUPFAM" id="SSF51306">
    <property type="entry name" value="LexA/Signal peptidase"/>
    <property type="match status" value="1"/>
</dbReference>
<dbReference type="InterPro" id="IPR001387">
    <property type="entry name" value="Cro/C1-type_HTH"/>
</dbReference>
<dbReference type="Pfam" id="PF01381">
    <property type="entry name" value="HTH_3"/>
    <property type="match status" value="1"/>
</dbReference>
<evidence type="ECO:0000313" key="3">
    <source>
        <dbReference type="Proteomes" id="UP000530038"/>
    </source>
</evidence>
<dbReference type="CDD" id="cd00093">
    <property type="entry name" value="HTH_XRE"/>
    <property type="match status" value="1"/>
</dbReference>